<reference evidence="8 9" key="1">
    <citation type="submission" date="2020-07" db="EMBL/GenBank/DDBJ databases">
        <title>Halophilic bacteria isolated from french cheeses.</title>
        <authorList>
            <person name="Kothe C.I."/>
            <person name="Farah-Kraiem B."/>
            <person name="Renault P."/>
            <person name="Dridi B."/>
        </authorList>
    </citation>
    <scope>NUCLEOTIDE SEQUENCE [LARGE SCALE GENOMIC DNA]</scope>
    <source>
        <strain evidence="8 9">FME1</strain>
    </source>
</reference>
<evidence type="ECO:0000259" key="7">
    <source>
        <dbReference type="PROSITE" id="PS50983"/>
    </source>
</evidence>
<evidence type="ECO:0000313" key="8">
    <source>
        <dbReference type="EMBL" id="MBE0398943.1"/>
    </source>
</evidence>
<dbReference type="Gene3D" id="3.40.50.1980">
    <property type="entry name" value="Nitrogenase molybdenum iron protein domain"/>
    <property type="match status" value="2"/>
</dbReference>
<keyword evidence="9" id="KW-1185">Reference proteome</keyword>
<dbReference type="InterPro" id="IPR002491">
    <property type="entry name" value="ABC_transptr_periplasmic_BD"/>
</dbReference>
<keyword evidence="3" id="KW-0813">Transport</keyword>
<dbReference type="CDD" id="cd01146">
    <property type="entry name" value="FhuD"/>
    <property type="match status" value="1"/>
</dbReference>
<keyword evidence="4" id="KW-0408">Iron</keyword>
<sequence>MRHTTLLVLCARCGLFALCLLAVSTAHAQVATVDWTIAETLLAIDAPVSSIAQQADYHAWVGEPRIPESATDMGLRTQPNLELLSQFPPEQLLISPMFTSLAPRLEKIVPVTSLALYSPGADTWQEMQALTRELGEITDREAAAEQLINDTRTLMASLRQAQPDTAPLLMVQFMDARHVRVFGKSSLYNAVLEQLALPNAWEQTTNAWGFSLVGVEALALYPEATIVIIDPLPAGVEAELASSGLWQKLPNVKNVNLLRLPPVWSFGALPSAQRFARELTAALEESHRSDQ</sequence>
<feature type="chain" id="PRO_5045209751" evidence="6">
    <location>
        <begin position="29"/>
        <end position="291"/>
    </location>
</feature>
<dbReference type="SUPFAM" id="SSF53807">
    <property type="entry name" value="Helical backbone' metal receptor"/>
    <property type="match status" value="1"/>
</dbReference>
<name>A0ABR9EXJ4_9GAMM</name>
<protein>
    <submittedName>
        <fullName evidence="8">ABC transporter substrate-binding protein</fullName>
    </submittedName>
</protein>
<evidence type="ECO:0000256" key="5">
    <source>
        <dbReference type="ARBA" id="ARBA00022729"/>
    </source>
</evidence>
<dbReference type="PANTHER" id="PTHR30532">
    <property type="entry name" value="IRON III DICITRATE-BINDING PERIPLASMIC PROTEIN"/>
    <property type="match status" value="1"/>
</dbReference>
<organism evidence="8 9">
    <name type="scientific">Halomonas casei</name>
    <dbReference type="NCBI Taxonomy" id="2742613"/>
    <lineage>
        <taxon>Bacteria</taxon>
        <taxon>Pseudomonadati</taxon>
        <taxon>Pseudomonadota</taxon>
        <taxon>Gammaproteobacteria</taxon>
        <taxon>Oceanospirillales</taxon>
        <taxon>Halomonadaceae</taxon>
        <taxon>Halomonas</taxon>
    </lineage>
</organism>
<comment type="subcellular location">
    <subcellularLocation>
        <location evidence="1">Cell envelope</location>
    </subcellularLocation>
</comment>
<dbReference type="PANTHER" id="PTHR30532:SF1">
    <property type="entry name" value="IRON(3+)-HYDROXAMATE-BINDING PROTEIN FHUD"/>
    <property type="match status" value="1"/>
</dbReference>
<evidence type="ECO:0000256" key="3">
    <source>
        <dbReference type="ARBA" id="ARBA00022448"/>
    </source>
</evidence>
<keyword evidence="5 6" id="KW-0732">Signal</keyword>
<comment type="similarity">
    <text evidence="2">Belongs to the bacterial solute-binding protein 8 family.</text>
</comment>
<keyword evidence="4" id="KW-0410">Iron transport</keyword>
<evidence type="ECO:0000256" key="1">
    <source>
        <dbReference type="ARBA" id="ARBA00004196"/>
    </source>
</evidence>
<feature type="domain" description="Fe/B12 periplasmic-binding" evidence="7">
    <location>
        <begin position="29"/>
        <end position="287"/>
    </location>
</feature>
<proteinExistence type="inferred from homology"/>
<keyword evidence="4" id="KW-0406">Ion transport</keyword>
<dbReference type="PROSITE" id="PS50983">
    <property type="entry name" value="FE_B12_PBP"/>
    <property type="match status" value="1"/>
</dbReference>
<dbReference type="InterPro" id="IPR051313">
    <property type="entry name" value="Bact_iron-sidero_bind"/>
</dbReference>
<comment type="caution">
    <text evidence="8">The sequence shown here is derived from an EMBL/GenBank/DDBJ whole genome shotgun (WGS) entry which is preliminary data.</text>
</comment>
<dbReference type="RefSeq" id="WP_192535843.1">
    <property type="nucleotide sequence ID" value="NZ_CBCSBM010000015.1"/>
</dbReference>
<dbReference type="Pfam" id="PF01497">
    <property type="entry name" value="Peripla_BP_2"/>
    <property type="match status" value="1"/>
</dbReference>
<evidence type="ECO:0000256" key="4">
    <source>
        <dbReference type="ARBA" id="ARBA00022496"/>
    </source>
</evidence>
<gene>
    <name evidence="8" type="ORF">EI168_02310</name>
</gene>
<dbReference type="EMBL" id="RRZD01000001">
    <property type="protein sequence ID" value="MBE0398943.1"/>
    <property type="molecule type" value="Genomic_DNA"/>
</dbReference>
<feature type="signal peptide" evidence="6">
    <location>
        <begin position="1"/>
        <end position="28"/>
    </location>
</feature>
<dbReference type="Proteomes" id="UP001645039">
    <property type="component" value="Unassembled WGS sequence"/>
</dbReference>
<evidence type="ECO:0000256" key="6">
    <source>
        <dbReference type="SAM" id="SignalP"/>
    </source>
</evidence>
<evidence type="ECO:0000313" key="9">
    <source>
        <dbReference type="Proteomes" id="UP001645039"/>
    </source>
</evidence>
<accession>A0ABR9EXJ4</accession>
<evidence type="ECO:0000256" key="2">
    <source>
        <dbReference type="ARBA" id="ARBA00008814"/>
    </source>
</evidence>
<dbReference type="PRINTS" id="PR01715">
    <property type="entry name" value="FERRIBNDNGPP"/>
</dbReference>